<dbReference type="InterPro" id="IPR009000">
    <property type="entry name" value="Transl_B-barrel_sf"/>
</dbReference>
<dbReference type="Proteomes" id="UP000050360">
    <property type="component" value="Unassembled WGS sequence"/>
</dbReference>
<name>A0A0P8A0P8_9EURY</name>
<dbReference type="EMBL" id="LKCM01000337">
    <property type="protein sequence ID" value="KPQ41541.1"/>
    <property type="molecule type" value="Genomic_DNA"/>
</dbReference>
<reference evidence="1 2" key="1">
    <citation type="submission" date="2015-09" db="EMBL/GenBank/DDBJ databases">
        <title>A metagenomics-based metabolic model of nitrate-dependent anaerobic oxidation of methane by Methanoperedens-like archaea.</title>
        <authorList>
            <person name="Arshad A."/>
            <person name="Speth D.R."/>
            <person name="De Graaf R.M."/>
            <person name="Op Den Camp H.J."/>
            <person name="Jetten M.S."/>
            <person name="Welte C.U."/>
        </authorList>
    </citation>
    <scope>NUCLEOTIDE SEQUENCE [LARGE SCALE GENOMIC DNA]</scope>
</reference>
<dbReference type="Gene3D" id="2.40.10.230">
    <property type="entry name" value="Probable tRNA pseudouridine synthase domain"/>
    <property type="match status" value="1"/>
</dbReference>
<gene>
    <name evidence="1" type="ORF">MPEBLZ_03904</name>
</gene>
<organism evidence="1 2">
    <name type="scientific">Candidatus Methanoperedens nitratireducens</name>
    <dbReference type="NCBI Taxonomy" id="1392998"/>
    <lineage>
        <taxon>Archaea</taxon>
        <taxon>Methanobacteriati</taxon>
        <taxon>Methanobacteriota</taxon>
        <taxon>Stenosarchaea group</taxon>
        <taxon>Methanomicrobia</taxon>
        <taxon>Methanosarcinales</taxon>
        <taxon>ANME-2 cluster</taxon>
        <taxon>Candidatus Methanoperedentaceae</taxon>
        <taxon>Candidatus Methanoperedens</taxon>
    </lineage>
</organism>
<dbReference type="Pfam" id="PF04410">
    <property type="entry name" value="Gar1"/>
    <property type="match status" value="1"/>
</dbReference>
<dbReference type="SUPFAM" id="SSF50447">
    <property type="entry name" value="Translation proteins"/>
    <property type="match status" value="1"/>
</dbReference>
<comment type="caution">
    <text evidence="1">The sequence shown here is derived from an EMBL/GenBank/DDBJ whole genome shotgun (WGS) entry which is preliminary data.</text>
</comment>
<dbReference type="AlphaFoldDB" id="A0A0P8A0P8"/>
<dbReference type="GO" id="GO:0001522">
    <property type="term" value="P:pseudouridine synthesis"/>
    <property type="evidence" value="ECO:0007669"/>
    <property type="project" value="InterPro"/>
</dbReference>
<dbReference type="GO" id="GO:0042254">
    <property type="term" value="P:ribosome biogenesis"/>
    <property type="evidence" value="ECO:0007669"/>
    <property type="project" value="InterPro"/>
</dbReference>
<accession>A0A0P8A0P8</accession>
<dbReference type="InterPro" id="IPR007504">
    <property type="entry name" value="H/ACA_rnp_Gar1/Naf1"/>
</dbReference>
<dbReference type="InterPro" id="IPR038664">
    <property type="entry name" value="Gar1/Naf1_Cbf5-bd_sf"/>
</dbReference>
<evidence type="ECO:0000313" key="2">
    <source>
        <dbReference type="Proteomes" id="UP000050360"/>
    </source>
</evidence>
<proteinExistence type="predicted"/>
<evidence type="ECO:0000313" key="1">
    <source>
        <dbReference type="EMBL" id="KPQ41541.1"/>
    </source>
</evidence>
<protein>
    <submittedName>
        <fullName evidence="1">H/ACA RNA-protein complex component Gar1</fullName>
    </submittedName>
</protein>
<sequence>MKRLGTVLHSIDNILIVRADKTLESNALYPNSMVITKTMKRIGRVKELFGPEKNPYISIKLFNEIKDSEITKLKKERVYLA</sequence>